<evidence type="ECO:0000259" key="2">
    <source>
        <dbReference type="PROSITE" id="PS51029"/>
    </source>
</evidence>
<organism evidence="3 4">
    <name type="scientific">Nicrophorus vespilloides</name>
    <name type="common">Boreal carrion beetle</name>
    <dbReference type="NCBI Taxonomy" id="110193"/>
    <lineage>
        <taxon>Eukaryota</taxon>
        <taxon>Metazoa</taxon>
        <taxon>Ecdysozoa</taxon>
        <taxon>Arthropoda</taxon>
        <taxon>Hexapoda</taxon>
        <taxon>Insecta</taxon>
        <taxon>Pterygota</taxon>
        <taxon>Neoptera</taxon>
        <taxon>Endopterygota</taxon>
        <taxon>Coleoptera</taxon>
        <taxon>Polyphaga</taxon>
        <taxon>Staphyliniformia</taxon>
        <taxon>Silphidae</taxon>
        <taxon>Nicrophorinae</taxon>
        <taxon>Nicrophorus</taxon>
    </lineage>
</organism>
<feature type="compositionally biased region" description="Polar residues" evidence="1">
    <location>
        <begin position="137"/>
        <end position="153"/>
    </location>
</feature>
<dbReference type="PROSITE" id="PS51029">
    <property type="entry name" value="MADF"/>
    <property type="match status" value="1"/>
</dbReference>
<keyword evidence="3" id="KW-1185">Reference proteome</keyword>
<evidence type="ECO:0000313" key="4">
    <source>
        <dbReference type="RefSeq" id="XP_017781060.1"/>
    </source>
</evidence>
<dbReference type="GeneID" id="108565894"/>
<dbReference type="PANTHER" id="PTHR12243">
    <property type="entry name" value="MADF DOMAIN TRANSCRIPTION FACTOR"/>
    <property type="match status" value="1"/>
</dbReference>
<sequence>MDLEKLILLVRQNECIYNSQHSNHKNTEEKEAIWNNIAICMGYTVRDCMRAWRNLRERFGRERRICSNGDSMWHLYESMKFLESIVKRRRRYGQAVYESKFMEEKTDMKIDIFEEPISSPQLFMNASDLMRNDITKDPSSNSNNNHFDAAEVTNSSESKEIMYTLEKQEAESSDFVFGKYVALRLREMTPRSRRRAKQIIWEALEC</sequence>
<dbReference type="Pfam" id="PF10545">
    <property type="entry name" value="MADF_DNA_bdg"/>
    <property type="match status" value="1"/>
</dbReference>
<dbReference type="SMART" id="SM00595">
    <property type="entry name" value="MADF"/>
    <property type="match status" value="1"/>
</dbReference>
<gene>
    <name evidence="4" type="primary">LOC108565894</name>
</gene>
<feature type="region of interest" description="Disordered" evidence="1">
    <location>
        <begin position="134"/>
        <end position="153"/>
    </location>
</feature>
<proteinExistence type="predicted"/>
<dbReference type="PANTHER" id="PTHR12243:SF60">
    <property type="entry name" value="SI:CH211-15D5.12-RELATED"/>
    <property type="match status" value="1"/>
</dbReference>
<name>A0ABM1N2L0_NICVS</name>
<reference evidence="4" key="1">
    <citation type="submission" date="2025-08" db="UniProtKB">
        <authorList>
            <consortium name="RefSeq"/>
        </authorList>
    </citation>
    <scope>IDENTIFICATION</scope>
    <source>
        <tissue evidence="4">Whole Larva</tissue>
    </source>
</reference>
<dbReference type="RefSeq" id="XP_017781060.1">
    <property type="nucleotide sequence ID" value="XM_017925571.1"/>
</dbReference>
<dbReference type="InterPro" id="IPR039353">
    <property type="entry name" value="TF_Adf1"/>
</dbReference>
<dbReference type="InterPro" id="IPR006578">
    <property type="entry name" value="MADF-dom"/>
</dbReference>
<accession>A0ABM1N2L0</accession>
<feature type="domain" description="MADF" evidence="2">
    <location>
        <begin position="5"/>
        <end position="87"/>
    </location>
</feature>
<evidence type="ECO:0000256" key="1">
    <source>
        <dbReference type="SAM" id="MobiDB-lite"/>
    </source>
</evidence>
<evidence type="ECO:0000313" key="3">
    <source>
        <dbReference type="Proteomes" id="UP000695000"/>
    </source>
</evidence>
<dbReference type="Proteomes" id="UP000695000">
    <property type="component" value="Unplaced"/>
</dbReference>
<protein>
    <submittedName>
        <fullName evidence="4">Transcription factor Adf-1-like</fullName>
    </submittedName>
</protein>